<evidence type="ECO:0000256" key="1">
    <source>
        <dbReference type="ARBA" id="ARBA00023180"/>
    </source>
</evidence>
<proteinExistence type="predicted"/>
<dbReference type="Gene3D" id="3.30.500.10">
    <property type="entry name" value="MHC class I-like antigen recognition-like"/>
    <property type="match status" value="1"/>
</dbReference>
<dbReference type="SUPFAM" id="SSF54452">
    <property type="entry name" value="MHC antigen-recognition domain"/>
    <property type="match status" value="1"/>
</dbReference>
<dbReference type="PROSITE" id="PS50835">
    <property type="entry name" value="IG_LIKE"/>
    <property type="match status" value="1"/>
</dbReference>
<accession>A0A7K9CHE4</accession>
<comment type="caution">
    <text evidence="3">The sequence shown here is derived from an EMBL/GenBank/DDBJ whole genome shotgun (WGS) entry which is preliminary data.</text>
</comment>
<dbReference type="InterPro" id="IPR011162">
    <property type="entry name" value="MHC_I/II-like_Ag-recog"/>
</dbReference>
<dbReference type="GO" id="GO:0001916">
    <property type="term" value="P:positive regulation of T cell mediated cytotoxicity"/>
    <property type="evidence" value="ECO:0007669"/>
    <property type="project" value="TreeGrafter"/>
</dbReference>
<dbReference type="PROSITE" id="PS00290">
    <property type="entry name" value="IG_MHC"/>
    <property type="match status" value="1"/>
</dbReference>
<dbReference type="InterPro" id="IPR050208">
    <property type="entry name" value="MHC_class-I_related"/>
</dbReference>
<dbReference type="GO" id="GO:0030883">
    <property type="term" value="F:endogenous lipid antigen binding"/>
    <property type="evidence" value="ECO:0007669"/>
    <property type="project" value="TreeGrafter"/>
</dbReference>
<dbReference type="GO" id="GO:0006955">
    <property type="term" value="P:immune response"/>
    <property type="evidence" value="ECO:0007669"/>
    <property type="project" value="TreeGrafter"/>
</dbReference>
<dbReference type="Gene3D" id="2.60.40.10">
    <property type="entry name" value="Immunoglobulins"/>
    <property type="match status" value="1"/>
</dbReference>
<dbReference type="OrthoDB" id="8890485at2759"/>
<dbReference type="InterPro" id="IPR003597">
    <property type="entry name" value="Ig_C1-set"/>
</dbReference>
<dbReference type="GO" id="GO:0030884">
    <property type="term" value="F:exogenous lipid antigen binding"/>
    <property type="evidence" value="ECO:0007669"/>
    <property type="project" value="TreeGrafter"/>
</dbReference>
<dbReference type="GO" id="GO:0009897">
    <property type="term" value="C:external side of plasma membrane"/>
    <property type="evidence" value="ECO:0007669"/>
    <property type="project" value="TreeGrafter"/>
</dbReference>
<dbReference type="GO" id="GO:0048007">
    <property type="term" value="P:antigen processing and presentation, exogenous lipid antigen via MHC class Ib"/>
    <property type="evidence" value="ECO:0007669"/>
    <property type="project" value="TreeGrafter"/>
</dbReference>
<dbReference type="SUPFAM" id="SSF48726">
    <property type="entry name" value="Immunoglobulin"/>
    <property type="match status" value="1"/>
</dbReference>
<feature type="non-terminal residue" evidence="3">
    <location>
        <position position="1"/>
    </location>
</feature>
<organism evidence="3 4">
    <name type="scientific">Psilopogon haemacephalus</name>
    <name type="common">coppersmith barbet</name>
    <dbReference type="NCBI Taxonomy" id="2585815"/>
    <lineage>
        <taxon>Eukaryota</taxon>
        <taxon>Metazoa</taxon>
        <taxon>Chordata</taxon>
        <taxon>Craniata</taxon>
        <taxon>Vertebrata</taxon>
        <taxon>Euteleostomi</taxon>
        <taxon>Archelosauria</taxon>
        <taxon>Archosauria</taxon>
        <taxon>Dinosauria</taxon>
        <taxon>Saurischia</taxon>
        <taxon>Theropoda</taxon>
        <taxon>Coelurosauria</taxon>
        <taxon>Aves</taxon>
        <taxon>Neognathae</taxon>
        <taxon>Neoaves</taxon>
        <taxon>Telluraves</taxon>
        <taxon>Coraciimorphae</taxon>
        <taxon>Piciformes</taxon>
        <taxon>Megalaimidae</taxon>
        <taxon>Psilopogon</taxon>
    </lineage>
</organism>
<dbReference type="InterPro" id="IPR003006">
    <property type="entry name" value="Ig/MHC_CS"/>
</dbReference>
<dbReference type="GO" id="GO:0005615">
    <property type="term" value="C:extracellular space"/>
    <property type="evidence" value="ECO:0007669"/>
    <property type="project" value="TreeGrafter"/>
</dbReference>
<dbReference type="AlphaFoldDB" id="A0A7K9CHE4"/>
<dbReference type="Proteomes" id="UP000574528">
    <property type="component" value="Unassembled WGS sequence"/>
</dbReference>
<dbReference type="EMBL" id="VWZI01019755">
    <property type="protein sequence ID" value="NXG51529.1"/>
    <property type="molecule type" value="Genomic_DNA"/>
</dbReference>
<feature type="domain" description="Ig-like" evidence="2">
    <location>
        <begin position="183"/>
        <end position="263"/>
    </location>
</feature>
<dbReference type="Pfam" id="PF16497">
    <property type="entry name" value="MHC_I_3"/>
    <property type="match status" value="1"/>
</dbReference>
<evidence type="ECO:0000313" key="3">
    <source>
        <dbReference type="EMBL" id="NXG51529.1"/>
    </source>
</evidence>
<dbReference type="GO" id="GO:0048006">
    <property type="term" value="P:antigen processing and presentation, endogenous lipid antigen via MHC class Ib"/>
    <property type="evidence" value="ECO:0007669"/>
    <property type="project" value="TreeGrafter"/>
</dbReference>
<sequence length="301" mass="33944">GSYKLHVFQTFLFHNTSFVDTSAWAFLEDIMLAILQKYTWDFLYSQPWVYAALPAVEWENLQNLFRVYMHNVILSLHGHLEPYQAPYPFVLQGAAGCDLYPNGSYSNFFLLAYNAHNFLSFDVDNRLWEEQHEYELAGKVERQFNDLTGFTMTLQYLLNITCVNYMKKFIEYGKAALERQVLPVATVFARTPSPAQLLLVCRVTGFYPRPISVAWLRDGQEVPPGPALSTSSILPNADLTYQLRSILALSPRDGHSYACRVRHRSLGTRSLLVPWGNSEVVLTAGLAAGLLAAVATAAMGM</sequence>
<name>A0A7K9CHE4_9PICI</name>
<keyword evidence="1" id="KW-0325">Glycoprotein</keyword>
<dbReference type="InterPro" id="IPR007110">
    <property type="entry name" value="Ig-like_dom"/>
</dbReference>
<dbReference type="SMART" id="SM00407">
    <property type="entry name" value="IGc1"/>
    <property type="match status" value="1"/>
</dbReference>
<protein>
    <submittedName>
        <fullName evidence="3">CD1D protein</fullName>
    </submittedName>
</protein>
<dbReference type="InterPro" id="IPR011161">
    <property type="entry name" value="MHC_I-like_Ag-recog"/>
</dbReference>
<keyword evidence="4" id="KW-1185">Reference proteome</keyword>
<feature type="non-terminal residue" evidence="3">
    <location>
        <position position="301"/>
    </location>
</feature>
<reference evidence="3 4" key="1">
    <citation type="submission" date="2019-09" db="EMBL/GenBank/DDBJ databases">
        <title>Bird 10,000 Genomes (B10K) Project - Family phase.</title>
        <authorList>
            <person name="Zhang G."/>
        </authorList>
    </citation>
    <scope>NUCLEOTIDE SEQUENCE [LARGE SCALE GENOMIC DNA]</scope>
    <source>
        <strain evidence="3">B10K-DU-001-24</strain>
        <tissue evidence="3">Muscle</tissue>
    </source>
</reference>
<dbReference type="PANTHER" id="PTHR16675">
    <property type="entry name" value="MHC CLASS I-RELATED"/>
    <property type="match status" value="1"/>
</dbReference>
<dbReference type="GO" id="GO:0071723">
    <property type="term" value="F:lipopeptide binding"/>
    <property type="evidence" value="ECO:0007669"/>
    <property type="project" value="TreeGrafter"/>
</dbReference>
<gene>
    <name evidence="3" type="primary">Cd1d_1</name>
    <name evidence="3" type="ORF">PSIHAE_R05282</name>
</gene>
<dbReference type="Pfam" id="PF07654">
    <property type="entry name" value="C1-set"/>
    <property type="match status" value="1"/>
</dbReference>
<dbReference type="PANTHER" id="PTHR16675:SF160">
    <property type="entry name" value="T-CELL SURFACE GLYCOPROTEIN CD1A"/>
    <property type="match status" value="1"/>
</dbReference>
<dbReference type="InterPro" id="IPR037055">
    <property type="entry name" value="MHC_I-like_Ag-recog_sf"/>
</dbReference>
<dbReference type="InterPro" id="IPR013783">
    <property type="entry name" value="Ig-like_fold"/>
</dbReference>
<dbReference type="InterPro" id="IPR036179">
    <property type="entry name" value="Ig-like_dom_sf"/>
</dbReference>
<evidence type="ECO:0000259" key="2">
    <source>
        <dbReference type="PROSITE" id="PS50835"/>
    </source>
</evidence>
<evidence type="ECO:0000313" key="4">
    <source>
        <dbReference type="Proteomes" id="UP000574528"/>
    </source>
</evidence>